<evidence type="ECO:0000256" key="10">
    <source>
        <dbReference type="ARBA" id="ARBA00023180"/>
    </source>
</evidence>
<evidence type="ECO:0000256" key="12">
    <source>
        <dbReference type="ARBA" id="ARBA00023303"/>
    </source>
</evidence>
<dbReference type="GO" id="GO:0005886">
    <property type="term" value="C:plasma membrane"/>
    <property type="evidence" value="ECO:0007669"/>
    <property type="project" value="UniProtKB-SubCell"/>
</dbReference>
<evidence type="ECO:0000256" key="8">
    <source>
        <dbReference type="ARBA" id="ARBA00023136"/>
    </source>
</evidence>
<evidence type="ECO:0000256" key="4">
    <source>
        <dbReference type="ARBA" id="ARBA00022475"/>
    </source>
</evidence>
<dbReference type="InterPro" id="IPR019594">
    <property type="entry name" value="Glu/Gly-bd"/>
</dbReference>
<dbReference type="Gene3D" id="1.10.287.70">
    <property type="match status" value="1"/>
</dbReference>
<keyword evidence="10" id="KW-0325">Glycoprotein</keyword>
<keyword evidence="6 14" id="KW-1133">Transmembrane helix</keyword>
<feature type="transmembrane region" description="Helical" evidence="14">
    <location>
        <begin position="205"/>
        <end position="230"/>
    </location>
</feature>
<dbReference type="WBParaSite" id="scf7180000423615.g11394">
    <property type="protein sequence ID" value="scf7180000423615.g11394"/>
    <property type="gene ID" value="scf7180000423615.g11394"/>
</dbReference>
<dbReference type="PANTHER" id="PTHR42643:SF24">
    <property type="entry name" value="IONOTROPIC RECEPTOR 60A"/>
    <property type="match status" value="1"/>
</dbReference>
<name>A0A915P716_9BILA</name>
<feature type="domain" description="Ionotropic glutamate receptor L-glutamate and glycine-binding" evidence="16">
    <location>
        <begin position="18"/>
        <end position="128"/>
    </location>
</feature>
<dbReference type="GO" id="GO:0050906">
    <property type="term" value="P:detection of stimulus involved in sensory perception"/>
    <property type="evidence" value="ECO:0007669"/>
    <property type="project" value="UniProtKB-ARBA"/>
</dbReference>
<accession>A0A915P716</accession>
<keyword evidence="7" id="KW-0406">Ion transport</keyword>
<feature type="transmembrane region" description="Helical" evidence="14">
    <location>
        <begin position="146"/>
        <end position="164"/>
    </location>
</feature>
<dbReference type="Proteomes" id="UP000887560">
    <property type="component" value="Unplaced"/>
</dbReference>
<feature type="coiled-coil region" evidence="13">
    <location>
        <begin position="497"/>
        <end position="582"/>
    </location>
</feature>
<dbReference type="GO" id="GO:0015276">
    <property type="term" value="F:ligand-gated monoatomic ion channel activity"/>
    <property type="evidence" value="ECO:0007669"/>
    <property type="project" value="InterPro"/>
</dbReference>
<dbReference type="Pfam" id="PF00060">
    <property type="entry name" value="Lig_chan"/>
    <property type="match status" value="1"/>
</dbReference>
<keyword evidence="5 14" id="KW-0812">Transmembrane</keyword>
<keyword evidence="17" id="KW-1185">Reference proteome</keyword>
<dbReference type="Gene3D" id="3.40.190.10">
    <property type="entry name" value="Periplasmic binding protein-like II"/>
    <property type="match status" value="3"/>
</dbReference>
<keyword evidence="12" id="KW-0407">Ion channel</keyword>
<evidence type="ECO:0000256" key="7">
    <source>
        <dbReference type="ARBA" id="ARBA00023065"/>
    </source>
</evidence>
<evidence type="ECO:0000259" key="15">
    <source>
        <dbReference type="Pfam" id="PF00060"/>
    </source>
</evidence>
<evidence type="ECO:0000256" key="5">
    <source>
        <dbReference type="ARBA" id="ARBA00022692"/>
    </source>
</evidence>
<evidence type="ECO:0000256" key="14">
    <source>
        <dbReference type="SAM" id="Phobius"/>
    </source>
</evidence>
<evidence type="ECO:0000256" key="6">
    <source>
        <dbReference type="ARBA" id="ARBA00022989"/>
    </source>
</evidence>
<evidence type="ECO:0000256" key="1">
    <source>
        <dbReference type="ARBA" id="ARBA00004651"/>
    </source>
</evidence>
<keyword evidence="4" id="KW-1003">Cell membrane</keyword>
<evidence type="ECO:0000256" key="2">
    <source>
        <dbReference type="ARBA" id="ARBA00008685"/>
    </source>
</evidence>
<evidence type="ECO:0000256" key="13">
    <source>
        <dbReference type="SAM" id="Coils"/>
    </source>
</evidence>
<organism evidence="17 18">
    <name type="scientific">Meloidogyne floridensis</name>
    <dbReference type="NCBI Taxonomy" id="298350"/>
    <lineage>
        <taxon>Eukaryota</taxon>
        <taxon>Metazoa</taxon>
        <taxon>Ecdysozoa</taxon>
        <taxon>Nematoda</taxon>
        <taxon>Chromadorea</taxon>
        <taxon>Rhabditida</taxon>
        <taxon>Tylenchina</taxon>
        <taxon>Tylenchomorpha</taxon>
        <taxon>Tylenchoidea</taxon>
        <taxon>Meloidogynidae</taxon>
        <taxon>Meloidogyninae</taxon>
        <taxon>Meloidogyne</taxon>
    </lineage>
</organism>
<dbReference type="AlphaFoldDB" id="A0A915P716"/>
<dbReference type="InterPro" id="IPR001320">
    <property type="entry name" value="Iontro_rcpt_C"/>
</dbReference>
<keyword evidence="11" id="KW-1071">Ligand-gated ion channel</keyword>
<dbReference type="SUPFAM" id="SSF53850">
    <property type="entry name" value="Periplasmic binding protein-like II"/>
    <property type="match status" value="1"/>
</dbReference>
<sequence>MRQLNLTEMANKILKVVVPRIDPPYLNAINYSNQCNDGTMLYGPGIVWEILCDMASRLNLTYEIENVEIEGWGKRFENDTWTGAFGCLKEGKAEILAGGSMMTPDRNKAFDFSDPIGYQSSSILIKVPRRENFVAQMLAYAFGWKIWLSIIGCFVLAGFAYRFIQNQNFGFTRTTQTSNILIAHSLVFFRGKKFFYTNHSLSSRILIATVWICSLFLMAFFGANLVALFAHGASKLPFETLEELVRLVKSGEYKLVLDIKSTGRIEMIEAFTDDPEFSKIITDKNLVILVDSLEDGIKTVQQYEGNAAFIAPSGRLRVLASLECNVTTIPNRVLTTYLSIAFRKGSPYKNYINKRIPLYWQNGLIRKWMVEYSGTFGRKNTSHRCSEINDDRLKSQLCSKRTEKCNDSDKKCCKALNCKNKRMIGDVFQYKCFYAGCVHEGNKCDDNGRMCCYGFKCNNLSSKCEKCVVDGLEAACADKCCSGQCKGTTCICYSDKLEENKLKIEKYEEDKRLKLKNENEMIFEEKIELIKKLEEYRIKMMNIEEENKLNLIKMEEDFLVENNNLLIEIREKDENINFLKLKVNMESEVDRNSDF</sequence>
<comment type="subcellular location">
    <subcellularLocation>
        <location evidence="1">Cell membrane</location>
        <topology evidence="1">Multi-pass membrane protein</topology>
    </subcellularLocation>
</comment>
<comment type="similarity">
    <text evidence="2">Belongs to the glutamate-gated ion channel (TC 1.A.10.1) family.</text>
</comment>
<protein>
    <submittedName>
        <fullName evidence="18">Uncharacterized protein</fullName>
    </submittedName>
</protein>
<evidence type="ECO:0000256" key="3">
    <source>
        <dbReference type="ARBA" id="ARBA00022448"/>
    </source>
</evidence>
<dbReference type="InterPro" id="IPR052192">
    <property type="entry name" value="Insect_Ionotropic_Sensory_Rcpt"/>
</dbReference>
<keyword evidence="3" id="KW-0813">Transport</keyword>
<evidence type="ECO:0000256" key="9">
    <source>
        <dbReference type="ARBA" id="ARBA00023170"/>
    </source>
</evidence>
<reference evidence="18" key="1">
    <citation type="submission" date="2022-11" db="UniProtKB">
        <authorList>
            <consortium name="WormBaseParasite"/>
        </authorList>
    </citation>
    <scope>IDENTIFICATION</scope>
</reference>
<evidence type="ECO:0000259" key="16">
    <source>
        <dbReference type="Pfam" id="PF10613"/>
    </source>
</evidence>
<dbReference type="PANTHER" id="PTHR42643">
    <property type="entry name" value="IONOTROPIC RECEPTOR 20A-RELATED"/>
    <property type="match status" value="1"/>
</dbReference>
<keyword evidence="8 14" id="KW-0472">Membrane</keyword>
<evidence type="ECO:0000256" key="11">
    <source>
        <dbReference type="ARBA" id="ARBA00023286"/>
    </source>
</evidence>
<evidence type="ECO:0000313" key="18">
    <source>
        <dbReference type="WBParaSite" id="scf7180000423615.g11394"/>
    </source>
</evidence>
<evidence type="ECO:0000313" key="17">
    <source>
        <dbReference type="Proteomes" id="UP000887560"/>
    </source>
</evidence>
<feature type="domain" description="Ionotropic glutamate receptor C-terminal" evidence="15">
    <location>
        <begin position="144"/>
        <end position="409"/>
    </location>
</feature>
<keyword evidence="9" id="KW-0675">Receptor</keyword>
<keyword evidence="13" id="KW-0175">Coiled coil</keyword>
<proteinExistence type="inferred from homology"/>
<dbReference type="Pfam" id="PF10613">
    <property type="entry name" value="Lig_chan-Glu_bd"/>
    <property type="match status" value="1"/>
</dbReference>